<dbReference type="InterPro" id="IPR040079">
    <property type="entry name" value="Glutathione_S-Trfase"/>
</dbReference>
<feature type="domain" description="GST C-terminal" evidence="6">
    <location>
        <begin position="89"/>
        <end position="211"/>
    </location>
</feature>
<dbReference type="FunFam" id="1.20.1050.10:FF:000004">
    <property type="entry name" value="Glutathione S-transferase F2"/>
    <property type="match status" value="1"/>
</dbReference>
<dbReference type="SFLD" id="SFLDG01154">
    <property type="entry name" value="Main.5:_Phi-like"/>
    <property type="match status" value="1"/>
</dbReference>
<dbReference type="PROSITE" id="PS50405">
    <property type="entry name" value="GST_CTER"/>
    <property type="match status" value="1"/>
</dbReference>
<dbReference type="InterPro" id="IPR036282">
    <property type="entry name" value="Glutathione-S-Trfase_C_sf"/>
</dbReference>
<organism evidence="7 8">
    <name type="scientific">Hydnomerulius pinastri MD-312</name>
    <dbReference type="NCBI Taxonomy" id="994086"/>
    <lineage>
        <taxon>Eukaryota</taxon>
        <taxon>Fungi</taxon>
        <taxon>Dikarya</taxon>
        <taxon>Basidiomycota</taxon>
        <taxon>Agaricomycotina</taxon>
        <taxon>Agaricomycetes</taxon>
        <taxon>Agaricomycetidae</taxon>
        <taxon>Boletales</taxon>
        <taxon>Boletales incertae sedis</taxon>
        <taxon>Leucogyrophana</taxon>
    </lineage>
</organism>
<dbReference type="HOGENOM" id="CLU_011226_5_1_1"/>
<dbReference type="EC" id="2.5.1.18" evidence="2"/>
<dbReference type="OrthoDB" id="249703at2759"/>
<dbReference type="PANTHER" id="PTHR43900:SF3">
    <property type="entry name" value="GLUTATHIONE S-TRANSFERASE RHO"/>
    <property type="match status" value="1"/>
</dbReference>
<accession>A0A0C9WA91</accession>
<dbReference type="InterPro" id="IPR004046">
    <property type="entry name" value="GST_C"/>
</dbReference>
<comment type="similarity">
    <text evidence="1">Belongs to the GST superfamily. Phi family.</text>
</comment>
<gene>
    <name evidence="7" type="ORF">HYDPIDRAFT_177446</name>
</gene>
<protein>
    <recommendedName>
        <fullName evidence="2">glutathione transferase</fullName>
        <ecNumber evidence="2">2.5.1.18</ecNumber>
    </recommendedName>
</protein>
<dbReference type="AlphaFoldDB" id="A0A0C9WA91"/>
<proteinExistence type="inferred from homology"/>
<dbReference type="InterPro" id="IPR004045">
    <property type="entry name" value="Glutathione_S-Trfase_N"/>
</dbReference>
<name>A0A0C9WA91_9AGAM</name>
<dbReference type="SUPFAM" id="SSF52833">
    <property type="entry name" value="Thioredoxin-like"/>
    <property type="match status" value="1"/>
</dbReference>
<dbReference type="PROSITE" id="PS50404">
    <property type="entry name" value="GST_NTER"/>
    <property type="match status" value="1"/>
</dbReference>
<evidence type="ECO:0000256" key="2">
    <source>
        <dbReference type="ARBA" id="ARBA00012452"/>
    </source>
</evidence>
<evidence type="ECO:0000256" key="3">
    <source>
        <dbReference type="ARBA" id="ARBA00022679"/>
    </source>
</evidence>
<evidence type="ECO:0000256" key="1">
    <source>
        <dbReference type="ARBA" id="ARBA00010128"/>
    </source>
</evidence>
<dbReference type="GO" id="GO:0004364">
    <property type="term" value="F:glutathione transferase activity"/>
    <property type="evidence" value="ECO:0007669"/>
    <property type="project" value="UniProtKB-EC"/>
</dbReference>
<dbReference type="Gene3D" id="3.40.30.10">
    <property type="entry name" value="Glutaredoxin"/>
    <property type="match status" value="1"/>
</dbReference>
<dbReference type="InterPro" id="IPR010987">
    <property type="entry name" value="Glutathione-S-Trfase_C-like"/>
</dbReference>
<keyword evidence="3" id="KW-0808">Transferase</keyword>
<dbReference type="Gene3D" id="1.20.1050.10">
    <property type="match status" value="1"/>
</dbReference>
<dbReference type="GO" id="GO:0005737">
    <property type="term" value="C:cytoplasm"/>
    <property type="evidence" value="ECO:0007669"/>
    <property type="project" value="TreeGrafter"/>
</dbReference>
<dbReference type="Pfam" id="PF00043">
    <property type="entry name" value="GST_C"/>
    <property type="match status" value="1"/>
</dbReference>
<dbReference type="SUPFAM" id="SSF47616">
    <property type="entry name" value="GST C-terminal domain-like"/>
    <property type="match status" value="1"/>
</dbReference>
<reference evidence="7 8" key="1">
    <citation type="submission" date="2014-04" db="EMBL/GenBank/DDBJ databases">
        <title>Evolutionary Origins and Diversification of the Mycorrhizal Mutualists.</title>
        <authorList>
            <consortium name="DOE Joint Genome Institute"/>
            <consortium name="Mycorrhizal Genomics Consortium"/>
            <person name="Kohler A."/>
            <person name="Kuo A."/>
            <person name="Nagy L.G."/>
            <person name="Floudas D."/>
            <person name="Copeland A."/>
            <person name="Barry K.W."/>
            <person name="Cichocki N."/>
            <person name="Veneault-Fourrey C."/>
            <person name="LaButti K."/>
            <person name="Lindquist E.A."/>
            <person name="Lipzen A."/>
            <person name="Lundell T."/>
            <person name="Morin E."/>
            <person name="Murat C."/>
            <person name="Riley R."/>
            <person name="Ohm R."/>
            <person name="Sun H."/>
            <person name="Tunlid A."/>
            <person name="Henrissat B."/>
            <person name="Grigoriev I.V."/>
            <person name="Hibbett D.S."/>
            <person name="Martin F."/>
        </authorList>
    </citation>
    <scope>NUCLEOTIDE SEQUENCE [LARGE SCALE GENOMIC DNA]</scope>
    <source>
        <strain evidence="7 8">MD-312</strain>
    </source>
</reference>
<comment type="catalytic activity">
    <reaction evidence="4">
        <text>RX + glutathione = an S-substituted glutathione + a halide anion + H(+)</text>
        <dbReference type="Rhea" id="RHEA:16437"/>
        <dbReference type="ChEBI" id="CHEBI:15378"/>
        <dbReference type="ChEBI" id="CHEBI:16042"/>
        <dbReference type="ChEBI" id="CHEBI:17792"/>
        <dbReference type="ChEBI" id="CHEBI:57925"/>
        <dbReference type="ChEBI" id="CHEBI:90779"/>
        <dbReference type="EC" id="2.5.1.18"/>
    </reaction>
</comment>
<evidence type="ECO:0000313" key="8">
    <source>
        <dbReference type="Proteomes" id="UP000053820"/>
    </source>
</evidence>
<dbReference type="CDD" id="cd03053">
    <property type="entry name" value="GST_N_Phi"/>
    <property type="match status" value="1"/>
</dbReference>
<evidence type="ECO:0000256" key="4">
    <source>
        <dbReference type="ARBA" id="ARBA00047960"/>
    </source>
</evidence>
<feature type="domain" description="GST N-terminal" evidence="5">
    <location>
        <begin position="1"/>
        <end position="82"/>
    </location>
</feature>
<sequence>MVLKLYGFPTSTCTLRVAVVLKEKNVPFEYHNVDLTKGEHKAPGFVVHQPFGQVPYIDDDGLILYESRAIARYIAAKYASQGTQLIPTDPTAHALFEQAASIETSNFDPFASGLAWELKFTTWFGGKTDEARAKSLHTQLAAKLDAYEVILGKQKYLAGNQVTLADLFHLPYGSVILDIGIDEFSSRPNVKRWWGDITSREAWVAVKDGIA</sequence>
<dbReference type="InterPro" id="IPR036249">
    <property type="entry name" value="Thioredoxin-like_sf"/>
</dbReference>
<evidence type="ECO:0000313" key="7">
    <source>
        <dbReference type="EMBL" id="KIJ60351.1"/>
    </source>
</evidence>
<dbReference type="SFLD" id="SFLDS00019">
    <property type="entry name" value="Glutathione_Transferase_(cytos"/>
    <property type="match status" value="1"/>
</dbReference>
<dbReference type="Pfam" id="PF02798">
    <property type="entry name" value="GST_N"/>
    <property type="match status" value="1"/>
</dbReference>
<evidence type="ECO:0000259" key="6">
    <source>
        <dbReference type="PROSITE" id="PS50405"/>
    </source>
</evidence>
<dbReference type="PANTHER" id="PTHR43900">
    <property type="entry name" value="GLUTATHIONE S-TRANSFERASE RHO"/>
    <property type="match status" value="1"/>
</dbReference>
<dbReference type="EMBL" id="KN839873">
    <property type="protein sequence ID" value="KIJ60351.1"/>
    <property type="molecule type" value="Genomic_DNA"/>
</dbReference>
<dbReference type="SFLD" id="SFLDG00358">
    <property type="entry name" value="Main_(cytGST)"/>
    <property type="match status" value="1"/>
</dbReference>
<evidence type="ECO:0000259" key="5">
    <source>
        <dbReference type="PROSITE" id="PS50404"/>
    </source>
</evidence>
<dbReference type="GO" id="GO:0009636">
    <property type="term" value="P:response to toxic substance"/>
    <property type="evidence" value="ECO:0007669"/>
    <property type="project" value="UniProtKB-ARBA"/>
</dbReference>
<dbReference type="GO" id="GO:0006749">
    <property type="term" value="P:glutathione metabolic process"/>
    <property type="evidence" value="ECO:0007669"/>
    <property type="project" value="TreeGrafter"/>
</dbReference>
<dbReference type="GO" id="GO:0043295">
    <property type="term" value="F:glutathione binding"/>
    <property type="evidence" value="ECO:0007669"/>
    <property type="project" value="TreeGrafter"/>
</dbReference>
<dbReference type="Proteomes" id="UP000053820">
    <property type="component" value="Unassembled WGS sequence"/>
</dbReference>
<keyword evidence="8" id="KW-1185">Reference proteome</keyword>
<dbReference type="FunFam" id="3.40.30.10:FF:000016">
    <property type="entry name" value="Glutathione S-transferase F2"/>
    <property type="match status" value="1"/>
</dbReference>